<keyword evidence="3" id="KW-1185">Reference proteome</keyword>
<dbReference type="OrthoDB" id="3158032at2759"/>
<reference evidence="2 3" key="1">
    <citation type="journal article" date="2012" name="BMC Genomics">
        <title>Comparative genomics of the white-rot fungi, Phanerochaete carnosa and P. chrysosporium, to elucidate the genetic basis of the distinct wood types they colonize.</title>
        <authorList>
            <person name="Suzuki H."/>
            <person name="MacDonald J."/>
            <person name="Syed K."/>
            <person name="Salamov A."/>
            <person name="Hori C."/>
            <person name="Aerts A."/>
            <person name="Henrissat B."/>
            <person name="Wiebenga A."/>
            <person name="vanKuyk P.A."/>
            <person name="Barry K."/>
            <person name="Lindquist E."/>
            <person name="LaButti K."/>
            <person name="Lapidus A."/>
            <person name="Lucas S."/>
            <person name="Coutinho P."/>
            <person name="Gong Y."/>
            <person name="Samejima M."/>
            <person name="Mahadevan R."/>
            <person name="Abou-Zaid M."/>
            <person name="de Vries R.P."/>
            <person name="Igarashi K."/>
            <person name="Yadav J.S."/>
            <person name="Grigoriev I.V."/>
            <person name="Master E.R."/>
        </authorList>
    </citation>
    <scope>NUCLEOTIDE SEQUENCE [LARGE SCALE GENOMIC DNA]</scope>
    <source>
        <strain evidence="2 3">HHB-10118-sp</strain>
    </source>
</reference>
<protein>
    <submittedName>
        <fullName evidence="2">Uncharacterized protein</fullName>
    </submittedName>
</protein>
<dbReference type="EMBL" id="JH930473">
    <property type="protein sequence ID" value="EKM54089.1"/>
    <property type="molecule type" value="Genomic_DNA"/>
</dbReference>
<dbReference type="GeneID" id="18911159"/>
<feature type="compositionally biased region" description="Acidic residues" evidence="1">
    <location>
        <begin position="758"/>
        <end position="768"/>
    </location>
</feature>
<organism evidence="2 3">
    <name type="scientific">Phanerochaete carnosa (strain HHB-10118-sp)</name>
    <name type="common">White-rot fungus</name>
    <name type="synonym">Peniophora carnosa</name>
    <dbReference type="NCBI Taxonomy" id="650164"/>
    <lineage>
        <taxon>Eukaryota</taxon>
        <taxon>Fungi</taxon>
        <taxon>Dikarya</taxon>
        <taxon>Basidiomycota</taxon>
        <taxon>Agaricomycotina</taxon>
        <taxon>Agaricomycetes</taxon>
        <taxon>Polyporales</taxon>
        <taxon>Phanerochaetaceae</taxon>
        <taxon>Phanerochaete</taxon>
    </lineage>
</organism>
<feature type="region of interest" description="Disordered" evidence="1">
    <location>
        <begin position="739"/>
        <end position="780"/>
    </location>
</feature>
<dbReference type="RefSeq" id="XP_007396790.1">
    <property type="nucleotide sequence ID" value="XM_007396728.1"/>
</dbReference>
<dbReference type="AlphaFoldDB" id="K5W566"/>
<evidence type="ECO:0000313" key="3">
    <source>
        <dbReference type="Proteomes" id="UP000008370"/>
    </source>
</evidence>
<name>K5W566_PHACS</name>
<feature type="region of interest" description="Disordered" evidence="1">
    <location>
        <begin position="555"/>
        <end position="577"/>
    </location>
</feature>
<feature type="compositionally biased region" description="Basic and acidic residues" evidence="1">
    <location>
        <begin position="55"/>
        <end position="65"/>
    </location>
</feature>
<evidence type="ECO:0000256" key="1">
    <source>
        <dbReference type="SAM" id="MobiDB-lite"/>
    </source>
</evidence>
<dbReference type="Proteomes" id="UP000008370">
    <property type="component" value="Unassembled WGS sequence"/>
</dbReference>
<dbReference type="InParanoid" id="K5W566"/>
<feature type="region of interest" description="Disordered" evidence="1">
    <location>
        <begin position="48"/>
        <end position="73"/>
    </location>
</feature>
<dbReference type="HOGENOM" id="CLU_014056_0_0_1"/>
<sequence length="794" mass="86557">MNTQTGEHLTTSRISRLLRPLRVRCQKLASYSPEAASQRSRGSVVVTYGSSSRHSGADAGERRNEPPLAVIPPPEKLSVLSKLDRSSREKLELSRRIYDVRDAFRNILQATLTSGTGSRRSTPQPSGEKHARSLAAMCASIVGSNLEDQIRMSAEEREGEEANDEEDQDILDSLYDAVYPQYRKHTVISHALSFILTLCSSYHTLLAILLELTISYNLTPESRMILHHLLARSLQLSTLTSTSDTLILEIVHPVHSRYLVHLLDACSPPAGRVITAETFVQTLSEVICGFSADHGAQAWTCKATIHLARSLRSKNYSAFLSMCSSAGHFLALHAESSKNGGAIPASLVSLASRLGKWLSHACQRLHDISTPPLDAKAIEEISIISDIIVCANASRLHHLSESQESRVFFDAIACLSAMSLAPPIAGLLPKAVSTSLHSILGAAPAKSETLGILIDVTMSQVSKPSEDGVFNAATLVRPTIAALERWASTLRAHAYHLLETSLWSSALVHVEHLTPETGSHYDPASHHSAFLAALERLRHEIVRRVDAAERRCFAHSGDGVRPSSGGQTPRKGTVPAGSQWRWEDMLGCWVQKTPAPAAGSKRRRSAAGPAQIPAKHMRRTDRICPVQTAPRAAGPDRHRPTARTPSDTSSTSTATAGRQGPSHTSRPRYPDTATSASTSTVSSRLSTPQDEEENVFLARASDEKSLPARRLSNFMSILRDAQMNRVVLHADSSDDEGAWLHSVHGPKTRHLPAIRPEGDDEDDEDDTDIRDARGAQDQLSSDDVLNLFAYRSSE</sequence>
<feature type="region of interest" description="Disordered" evidence="1">
    <location>
        <begin position="594"/>
        <end position="693"/>
    </location>
</feature>
<feature type="compositionally biased region" description="Low complexity" evidence="1">
    <location>
        <begin position="672"/>
        <end position="687"/>
    </location>
</feature>
<gene>
    <name evidence="2" type="ORF">PHACADRAFT_196521</name>
</gene>
<dbReference type="KEGG" id="pco:PHACADRAFT_196521"/>
<feature type="compositionally biased region" description="Low complexity" evidence="1">
    <location>
        <begin position="642"/>
        <end position="656"/>
    </location>
</feature>
<evidence type="ECO:0000313" key="2">
    <source>
        <dbReference type="EMBL" id="EKM54089.1"/>
    </source>
</evidence>
<accession>K5W566</accession>
<proteinExistence type="predicted"/>